<feature type="transmembrane region" description="Helical" evidence="7">
    <location>
        <begin position="331"/>
        <end position="349"/>
    </location>
</feature>
<gene>
    <name evidence="8" type="ORF">FB559_2997</name>
</gene>
<feature type="transmembrane region" description="Helical" evidence="7">
    <location>
        <begin position="119"/>
        <end position="141"/>
    </location>
</feature>
<evidence type="ECO:0000256" key="3">
    <source>
        <dbReference type="ARBA" id="ARBA00022475"/>
    </source>
</evidence>
<comment type="caution">
    <text evidence="8">The sequence shown here is derived from an EMBL/GenBank/DDBJ whole genome shotgun (WGS) entry which is preliminary data.</text>
</comment>
<keyword evidence="6 7" id="KW-0472">Membrane</keyword>
<evidence type="ECO:0000313" key="9">
    <source>
        <dbReference type="Proteomes" id="UP000316096"/>
    </source>
</evidence>
<feature type="transmembrane region" description="Helical" evidence="7">
    <location>
        <begin position="267"/>
        <end position="288"/>
    </location>
</feature>
<evidence type="ECO:0000256" key="6">
    <source>
        <dbReference type="ARBA" id="ARBA00023136"/>
    </source>
</evidence>
<dbReference type="Pfam" id="PF07690">
    <property type="entry name" value="MFS_1"/>
    <property type="match status" value="1"/>
</dbReference>
<feature type="transmembrane region" description="Helical" evidence="7">
    <location>
        <begin position="300"/>
        <end position="325"/>
    </location>
</feature>
<dbReference type="Proteomes" id="UP000316096">
    <property type="component" value="Unassembled WGS sequence"/>
</dbReference>
<feature type="transmembrane region" description="Helical" evidence="7">
    <location>
        <begin position="147"/>
        <end position="167"/>
    </location>
</feature>
<evidence type="ECO:0000256" key="5">
    <source>
        <dbReference type="ARBA" id="ARBA00022989"/>
    </source>
</evidence>
<feature type="transmembrane region" description="Helical" evidence="7">
    <location>
        <begin position="245"/>
        <end position="261"/>
    </location>
</feature>
<dbReference type="InterPro" id="IPR011701">
    <property type="entry name" value="MFS"/>
</dbReference>
<dbReference type="SUPFAM" id="SSF103473">
    <property type="entry name" value="MFS general substrate transporter"/>
    <property type="match status" value="1"/>
</dbReference>
<feature type="transmembrane region" description="Helical" evidence="7">
    <location>
        <begin position="55"/>
        <end position="76"/>
    </location>
</feature>
<keyword evidence="5 7" id="KW-1133">Transmembrane helix</keyword>
<sequence>MKALLWVRVLNEVGAFALAFLAVVAGPHLVTAALTVFGVAALASRWAGGVLLDRLRPPTLVVGGLTATGLALLALAAARTPWQILAAIAATGLAFELYEPATSEILARATEGDRRRDAYALLGASLTAAGAVSGLLAAVLLPFGVRWLLVADAATCLAAAVVAQAFLPPQEAPVRRKGRWRPPTLLIRLTGAATAYAVGYLAILMFMPFVLLQRGAPAWLPGLTLATAALLAPAARRPLSGHPRAMLLLTCALALAMGLARDVPLTVAAYLAWAMAGSALLGHWPALAADLAPPADRPRWFAFLGLSWGIAQPAVPGIVGLVAAVSGRASAAPLAAAMAFVVAVSAGAAR</sequence>
<dbReference type="PANTHER" id="PTHR23517">
    <property type="entry name" value="RESISTANCE PROTEIN MDTM, PUTATIVE-RELATED-RELATED"/>
    <property type="match status" value="1"/>
</dbReference>
<proteinExistence type="predicted"/>
<evidence type="ECO:0000313" key="8">
    <source>
        <dbReference type="EMBL" id="TQL97413.1"/>
    </source>
</evidence>
<evidence type="ECO:0000256" key="7">
    <source>
        <dbReference type="SAM" id="Phobius"/>
    </source>
</evidence>
<dbReference type="GO" id="GO:0005886">
    <property type="term" value="C:plasma membrane"/>
    <property type="evidence" value="ECO:0007669"/>
    <property type="project" value="UniProtKB-SubCell"/>
</dbReference>
<dbReference type="Gene3D" id="1.20.1250.20">
    <property type="entry name" value="MFS general substrate transporter like domains"/>
    <property type="match status" value="1"/>
</dbReference>
<dbReference type="EMBL" id="VFOZ01000001">
    <property type="protein sequence ID" value="TQL97413.1"/>
    <property type="molecule type" value="Genomic_DNA"/>
</dbReference>
<keyword evidence="3" id="KW-1003">Cell membrane</keyword>
<feature type="transmembrane region" description="Helical" evidence="7">
    <location>
        <begin position="216"/>
        <end position="233"/>
    </location>
</feature>
<accession>A0A543CJY7</accession>
<keyword evidence="9" id="KW-1185">Reference proteome</keyword>
<dbReference type="InterPro" id="IPR036259">
    <property type="entry name" value="MFS_trans_sf"/>
</dbReference>
<dbReference type="AlphaFoldDB" id="A0A543CJY7"/>
<feature type="transmembrane region" description="Helical" evidence="7">
    <location>
        <begin position="187"/>
        <end position="210"/>
    </location>
</feature>
<reference evidence="8 9" key="1">
    <citation type="submission" date="2019-06" db="EMBL/GenBank/DDBJ databases">
        <title>Sequencing the genomes of 1000 actinobacteria strains.</title>
        <authorList>
            <person name="Klenk H.-P."/>
        </authorList>
    </citation>
    <scope>NUCLEOTIDE SEQUENCE [LARGE SCALE GENOMIC DNA]</scope>
    <source>
        <strain evidence="8 9">DSM 102200</strain>
    </source>
</reference>
<dbReference type="InterPro" id="IPR050171">
    <property type="entry name" value="MFS_Transporters"/>
</dbReference>
<name>A0A543CJY7_9ACTN</name>
<evidence type="ECO:0000256" key="1">
    <source>
        <dbReference type="ARBA" id="ARBA00004651"/>
    </source>
</evidence>
<dbReference type="RefSeq" id="WP_141956147.1">
    <property type="nucleotide sequence ID" value="NZ_VFOZ01000001.1"/>
</dbReference>
<keyword evidence="2" id="KW-0813">Transport</keyword>
<evidence type="ECO:0000256" key="4">
    <source>
        <dbReference type="ARBA" id="ARBA00022692"/>
    </source>
</evidence>
<comment type="subcellular location">
    <subcellularLocation>
        <location evidence="1">Cell membrane</location>
        <topology evidence="1">Multi-pass membrane protein</topology>
    </subcellularLocation>
</comment>
<dbReference type="OrthoDB" id="3477400at2"/>
<feature type="transmembrane region" description="Helical" evidence="7">
    <location>
        <begin position="15"/>
        <end position="43"/>
    </location>
</feature>
<dbReference type="PANTHER" id="PTHR23517:SF2">
    <property type="entry name" value="MULTIDRUG RESISTANCE PROTEIN MDTH"/>
    <property type="match status" value="1"/>
</dbReference>
<dbReference type="GO" id="GO:0022857">
    <property type="term" value="F:transmembrane transporter activity"/>
    <property type="evidence" value="ECO:0007669"/>
    <property type="project" value="InterPro"/>
</dbReference>
<protein>
    <submittedName>
        <fullName evidence="8">MFS transporter</fullName>
    </submittedName>
</protein>
<keyword evidence="4 7" id="KW-0812">Transmembrane</keyword>
<organism evidence="8 9">
    <name type="scientific">Actinoallomurus bryophytorum</name>
    <dbReference type="NCBI Taxonomy" id="1490222"/>
    <lineage>
        <taxon>Bacteria</taxon>
        <taxon>Bacillati</taxon>
        <taxon>Actinomycetota</taxon>
        <taxon>Actinomycetes</taxon>
        <taxon>Streptosporangiales</taxon>
        <taxon>Thermomonosporaceae</taxon>
        <taxon>Actinoallomurus</taxon>
    </lineage>
</organism>
<evidence type="ECO:0000256" key="2">
    <source>
        <dbReference type="ARBA" id="ARBA00022448"/>
    </source>
</evidence>